<dbReference type="OrthoDB" id="10430535at2759"/>
<dbReference type="Proteomes" id="UP000198211">
    <property type="component" value="Unassembled WGS sequence"/>
</dbReference>
<protein>
    <submittedName>
        <fullName evidence="1">Uncharacterized protein</fullName>
    </submittedName>
</protein>
<dbReference type="AlphaFoldDB" id="A0A225VEV0"/>
<dbReference type="EMBL" id="NBNE01005589">
    <property type="protein sequence ID" value="OWZ03327.1"/>
    <property type="molecule type" value="Genomic_DNA"/>
</dbReference>
<evidence type="ECO:0000313" key="2">
    <source>
        <dbReference type="Proteomes" id="UP000198211"/>
    </source>
</evidence>
<name>A0A225VEV0_9STRA</name>
<gene>
    <name evidence="1" type="ORF">PHMEG_00024965</name>
</gene>
<organism evidence="1 2">
    <name type="scientific">Phytophthora megakarya</name>
    <dbReference type="NCBI Taxonomy" id="4795"/>
    <lineage>
        <taxon>Eukaryota</taxon>
        <taxon>Sar</taxon>
        <taxon>Stramenopiles</taxon>
        <taxon>Oomycota</taxon>
        <taxon>Peronosporomycetes</taxon>
        <taxon>Peronosporales</taxon>
        <taxon>Peronosporaceae</taxon>
        <taxon>Phytophthora</taxon>
    </lineage>
</organism>
<comment type="caution">
    <text evidence="1">The sequence shown here is derived from an EMBL/GenBank/DDBJ whole genome shotgun (WGS) entry which is preliminary data.</text>
</comment>
<keyword evidence="2" id="KW-1185">Reference proteome</keyword>
<accession>A0A225VEV0</accession>
<evidence type="ECO:0000313" key="1">
    <source>
        <dbReference type="EMBL" id="OWZ03327.1"/>
    </source>
</evidence>
<reference evidence="2" key="1">
    <citation type="submission" date="2017-03" db="EMBL/GenBank/DDBJ databases">
        <title>Phytopthora megakarya and P. palmivora, two closely related causual agents of cacao black pod achieved similar genome size and gene model numbers by different mechanisms.</title>
        <authorList>
            <person name="Ali S."/>
            <person name="Shao J."/>
            <person name="Larry D.J."/>
            <person name="Kronmiller B."/>
            <person name="Shen D."/>
            <person name="Strem M.D."/>
            <person name="Melnick R.L."/>
            <person name="Guiltinan M.J."/>
            <person name="Tyler B.M."/>
            <person name="Meinhardt L.W."/>
            <person name="Bailey B.A."/>
        </authorList>
    </citation>
    <scope>NUCLEOTIDE SEQUENCE [LARGE SCALE GENOMIC DNA]</scope>
    <source>
        <strain evidence="2">zdho120</strain>
    </source>
</reference>
<sequence>MNSLCLAVAGWVPCLPPLAGDPRFLAEEVYILAPPPRICPQHMDPTIKRFLEIRQEFLELLRRRRVLGSCQEDPAIVGLMINKVMYQLFTPLSFRDFLFFVCFPSAQVRQLTRLWSVRTMPAPGPFVNLTTAS</sequence>
<proteinExistence type="predicted"/>